<keyword evidence="5 7" id="KW-1133">Transmembrane helix</keyword>
<evidence type="ECO:0000256" key="5">
    <source>
        <dbReference type="ARBA" id="ARBA00022989"/>
    </source>
</evidence>
<comment type="similarity">
    <text evidence="2">Belongs to the UPF0702 family.</text>
</comment>
<evidence type="ECO:0000259" key="8">
    <source>
        <dbReference type="Pfam" id="PF04239"/>
    </source>
</evidence>
<dbReference type="Gene3D" id="3.30.240.20">
    <property type="entry name" value="bsu07140 like domains"/>
    <property type="match status" value="2"/>
</dbReference>
<dbReference type="OrthoDB" id="1682423at2"/>
<proteinExistence type="inferred from homology"/>
<sequence>MDEYIVVVLRTLLIYFAIIVIFRLMGKREIGELSILDLVVFIMIAELAVLAIEDTSTPILLQLLPMVLLLAVQVLLAYISLKSVRFRQIVDGQPAIIINKGKIDEVSMKKHRYNFDDLLLQLREKDIRNISDVDFAILEPSGKLSIFTKDDNLEKADFTLPLIIDGLIQEENLEVISRSKKWLLEKLKAKGYTDLKKISFCSYQNGEFFIDEKDEITPGK</sequence>
<feature type="domain" description="YetF C-terminal" evidence="8">
    <location>
        <begin position="82"/>
        <end position="204"/>
    </location>
</feature>
<dbReference type="Pfam" id="PF04239">
    <property type="entry name" value="DUF421"/>
    <property type="match status" value="1"/>
</dbReference>
<evidence type="ECO:0000256" key="4">
    <source>
        <dbReference type="ARBA" id="ARBA00022692"/>
    </source>
</evidence>
<evidence type="ECO:0000313" key="10">
    <source>
        <dbReference type="Proteomes" id="UP000219546"/>
    </source>
</evidence>
<keyword evidence="6 7" id="KW-0472">Membrane</keyword>
<dbReference type="AlphaFoldDB" id="A0A285CXH2"/>
<dbReference type="RefSeq" id="WP_097159118.1">
    <property type="nucleotide sequence ID" value="NZ_JBEPMQ010000019.1"/>
</dbReference>
<gene>
    <name evidence="9" type="ORF">SAMN05877753_105325</name>
</gene>
<protein>
    <submittedName>
        <fullName evidence="9">Uncharacterized membrane protein YcaP</fullName>
    </submittedName>
</protein>
<evidence type="ECO:0000256" key="1">
    <source>
        <dbReference type="ARBA" id="ARBA00004651"/>
    </source>
</evidence>
<dbReference type="EMBL" id="OAOP01000005">
    <property type="protein sequence ID" value="SNX71643.1"/>
    <property type="molecule type" value="Genomic_DNA"/>
</dbReference>
<dbReference type="Proteomes" id="UP000219546">
    <property type="component" value="Unassembled WGS sequence"/>
</dbReference>
<organism evidence="9 10">
    <name type="scientific">Bacillus oleivorans</name>
    <dbReference type="NCBI Taxonomy" id="1448271"/>
    <lineage>
        <taxon>Bacteria</taxon>
        <taxon>Bacillati</taxon>
        <taxon>Bacillota</taxon>
        <taxon>Bacilli</taxon>
        <taxon>Bacillales</taxon>
        <taxon>Bacillaceae</taxon>
        <taxon>Bacillus</taxon>
    </lineage>
</organism>
<evidence type="ECO:0000256" key="2">
    <source>
        <dbReference type="ARBA" id="ARBA00006448"/>
    </source>
</evidence>
<comment type="subcellular location">
    <subcellularLocation>
        <location evidence="1">Cell membrane</location>
        <topology evidence="1">Multi-pass membrane protein</topology>
    </subcellularLocation>
</comment>
<feature type="transmembrane region" description="Helical" evidence="7">
    <location>
        <begin position="33"/>
        <end position="52"/>
    </location>
</feature>
<accession>A0A285CXH2</accession>
<feature type="transmembrane region" description="Helical" evidence="7">
    <location>
        <begin position="58"/>
        <end position="79"/>
    </location>
</feature>
<evidence type="ECO:0000256" key="3">
    <source>
        <dbReference type="ARBA" id="ARBA00022475"/>
    </source>
</evidence>
<evidence type="ECO:0000256" key="6">
    <source>
        <dbReference type="ARBA" id="ARBA00023136"/>
    </source>
</evidence>
<feature type="transmembrane region" description="Helical" evidence="7">
    <location>
        <begin position="6"/>
        <end position="26"/>
    </location>
</feature>
<keyword evidence="3" id="KW-1003">Cell membrane</keyword>
<evidence type="ECO:0000256" key="7">
    <source>
        <dbReference type="SAM" id="Phobius"/>
    </source>
</evidence>
<dbReference type="GO" id="GO:0005886">
    <property type="term" value="C:plasma membrane"/>
    <property type="evidence" value="ECO:0007669"/>
    <property type="project" value="UniProtKB-SubCell"/>
</dbReference>
<reference evidence="9 10" key="1">
    <citation type="submission" date="2017-08" db="EMBL/GenBank/DDBJ databases">
        <authorList>
            <person name="de Groot N.N."/>
        </authorList>
    </citation>
    <scope>NUCLEOTIDE SEQUENCE [LARGE SCALE GENOMIC DNA]</scope>
    <source>
        <strain evidence="9 10">JC228</strain>
    </source>
</reference>
<keyword evidence="10" id="KW-1185">Reference proteome</keyword>
<dbReference type="InterPro" id="IPR023090">
    <property type="entry name" value="UPF0702_alpha/beta_dom_sf"/>
</dbReference>
<name>A0A285CXH2_9BACI</name>
<dbReference type="PANTHER" id="PTHR34582:SF6">
    <property type="entry name" value="UPF0702 TRANSMEMBRANE PROTEIN YCAP"/>
    <property type="match status" value="1"/>
</dbReference>
<dbReference type="PANTHER" id="PTHR34582">
    <property type="entry name" value="UPF0702 TRANSMEMBRANE PROTEIN YCAP"/>
    <property type="match status" value="1"/>
</dbReference>
<evidence type="ECO:0000313" key="9">
    <source>
        <dbReference type="EMBL" id="SNX71643.1"/>
    </source>
</evidence>
<keyword evidence="4 7" id="KW-0812">Transmembrane</keyword>
<dbReference type="InterPro" id="IPR007353">
    <property type="entry name" value="DUF421"/>
</dbReference>